<proteinExistence type="inferred from homology"/>
<feature type="domain" description="Nudix hydrolase" evidence="8">
    <location>
        <begin position="42"/>
        <end position="170"/>
    </location>
</feature>
<name>A0A918UR76_9BACT</name>
<comment type="similarity">
    <text evidence="3">Belongs to the Nudix hydrolase family. NudK subfamily.</text>
</comment>
<dbReference type="InterPro" id="IPR000086">
    <property type="entry name" value="NUDIX_hydrolase_dom"/>
</dbReference>
<dbReference type="GO" id="GO:0005829">
    <property type="term" value="C:cytosol"/>
    <property type="evidence" value="ECO:0007669"/>
    <property type="project" value="TreeGrafter"/>
</dbReference>
<dbReference type="SUPFAM" id="SSF55811">
    <property type="entry name" value="Nudix"/>
    <property type="match status" value="1"/>
</dbReference>
<evidence type="ECO:0000259" key="8">
    <source>
        <dbReference type="PROSITE" id="PS51462"/>
    </source>
</evidence>
<dbReference type="Pfam" id="PF00293">
    <property type="entry name" value="NUDIX"/>
    <property type="match status" value="1"/>
</dbReference>
<dbReference type="Proteomes" id="UP000619457">
    <property type="component" value="Unassembled WGS sequence"/>
</dbReference>
<evidence type="ECO:0000256" key="4">
    <source>
        <dbReference type="ARBA" id="ARBA00016377"/>
    </source>
</evidence>
<evidence type="ECO:0000256" key="6">
    <source>
        <dbReference type="ARBA" id="ARBA00032162"/>
    </source>
</evidence>
<evidence type="ECO:0000313" key="9">
    <source>
        <dbReference type="EMBL" id="GGZ27792.1"/>
    </source>
</evidence>
<dbReference type="PROSITE" id="PS51462">
    <property type="entry name" value="NUDIX"/>
    <property type="match status" value="1"/>
</dbReference>
<dbReference type="Gene3D" id="3.90.79.10">
    <property type="entry name" value="Nucleoside Triphosphate Pyrophosphohydrolase"/>
    <property type="match status" value="1"/>
</dbReference>
<comment type="catalytic activity">
    <reaction evidence="1">
        <text>GDP-alpha-D-mannose + H2O = alpha-D-mannose 1-phosphate + GMP + 2 H(+)</text>
        <dbReference type="Rhea" id="RHEA:27978"/>
        <dbReference type="ChEBI" id="CHEBI:15377"/>
        <dbReference type="ChEBI" id="CHEBI:15378"/>
        <dbReference type="ChEBI" id="CHEBI:57527"/>
        <dbReference type="ChEBI" id="CHEBI:58115"/>
        <dbReference type="ChEBI" id="CHEBI:58409"/>
    </reaction>
</comment>
<reference evidence="9" key="1">
    <citation type="journal article" date="2014" name="Int. J. Syst. Evol. Microbiol.">
        <title>Complete genome sequence of Corynebacterium casei LMG S-19264T (=DSM 44701T), isolated from a smear-ripened cheese.</title>
        <authorList>
            <consortium name="US DOE Joint Genome Institute (JGI-PGF)"/>
            <person name="Walter F."/>
            <person name="Albersmeier A."/>
            <person name="Kalinowski J."/>
            <person name="Ruckert C."/>
        </authorList>
    </citation>
    <scope>NUCLEOTIDE SEQUENCE</scope>
    <source>
        <strain evidence="9">KCTC 12368</strain>
    </source>
</reference>
<evidence type="ECO:0000256" key="7">
    <source>
        <dbReference type="ARBA" id="ARBA00032272"/>
    </source>
</evidence>
<sequence>MEENPWKTKSKKVIYSNPWIELEEHEVVTPGGTDSQYGKVKFKNKAMAIIPVDEEMNTWLVGQFRYTIDEYSWEIPEGGGPEGESLLESAKRELKEETGLTAEKWTEIMRFHTSNSVTDEEGFAFLAQGLSQGETEFEDTEKIQIKKLPLREAVDMVMSGEITDVITVAALLKVARLLDI</sequence>
<dbReference type="PANTHER" id="PTHR11839">
    <property type="entry name" value="UDP/ADP-SUGAR PYROPHOSPHATASE"/>
    <property type="match status" value="1"/>
</dbReference>
<dbReference type="InterPro" id="IPR015797">
    <property type="entry name" value="NUDIX_hydrolase-like_dom_sf"/>
</dbReference>
<keyword evidence="5" id="KW-0378">Hydrolase</keyword>
<dbReference type="GO" id="GO:0016787">
    <property type="term" value="F:hydrolase activity"/>
    <property type="evidence" value="ECO:0007669"/>
    <property type="project" value="UniProtKB-KW"/>
</dbReference>
<reference evidence="9" key="2">
    <citation type="submission" date="2020-09" db="EMBL/GenBank/DDBJ databases">
        <authorList>
            <person name="Sun Q."/>
            <person name="Kim S."/>
        </authorList>
    </citation>
    <scope>NUCLEOTIDE SEQUENCE</scope>
    <source>
        <strain evidence="9">KCTC 12368</strain>
    </source>
</reference>
<dbReference type="CDD" id="cd24161">
    <property type="entry name" value="NUDIX_ADPRase_Ndx2"/>
    <property type="match status" value="1"/>
</dbReference>
<protein>
    <recommendedName>
        <fullName evidence="4">GDP-mannose pyrophosphatase</fullName>
    </recommendedName>
    <alternativeName>
        <fullName evidence="6">GDP-mannose hydrolase</fullName>
    </alternativeName>
    <alternativeName>
        <fullName evidence="7">GDPMK</fullName>
    </alternativeName>
</protein>
<evidence type="ECO:0000313" key="10">
    <source>
        <dbReference type="Proteomes" id="UP000619457"/>
    </source>
</evidence>
<dbReference type="RefSeq" id="WP_018473010.1">
    <property type="nucleotide sequence ID" value="NZ_BMWX01000003.1"/>
</dbReference>
<evidence type="ECO:0000256" key="1">
    <source>
        <dbReference type="ARBA" id="ARBA00000847"/>
    </source>
</evidence>
<accession>A0A918UR76</accession>
<dbReference type="PANTHER" id="PTHR11839:SF18">
    <property type="entry name" value="NUDIX HYDROLASE DOMAIN-CONTAINING PROTEIN"/>
    <property type="match status" value="1"/>
</dbReference>
<dbReference type="EMBL" id="BMWX01000003">
    <property type="protein sequence ID" value="GGZ27792.1"/>
    <property type="molecule type" value="Genomic_DNA"/>
</dbReference>
<dbReference type="GO" id="GO:0019693">
    <property type="term" value="P:ribose phosphate metabolic process"/>
    <property type="evidence" value="ECO:0007669"/>
    <property type="project" value="TreeGrafter"/>
</dbReference>
<comment type="cofactor">
    <cofactor evidence="2">
        <name>Mg(2+)</name>
        <dbReference type="ChEBI" id="CHEBI:18420"/>
    </cofactor>
</comment>
<evidence type="ECO:0000256" key="2">
    <source>
        <dbReference type="ARBA" id="ARBA00001946"/>
    </source>
</evidence>
<dbReference type="GO" id="GO:0006753">
    <property type="term" value="P:nucleoside phosphate metabolic process"/>
    <property type="evidence" value="ECO:0007669"/>
    <property type="project" value="TreeGrafter"/>
</dbReference>
<comment type="caution">
    <text evidence="9">The sequence shown here is derived from an EMBL/GenBank/DDBJ whole genome shotgun (WGS) entry which is preliminary data.</text>
</comment>
<keyword evidence="10" id="KW-1185">Reference proteome</keyword>
<gene>
    <name evidence="9" type="ORF">GCM10007049_20810</name>
</gene>
<evidence type="ECO:0000256" key="3">
    <source>
        <dbReference type="ARBA" id="ARBA00007275"/>
    </source>
</evidence>
<dbReference type="AlphaFoldDB" id="A0A918UR76"/>
<evidence type="ECO:0000256" key="5">
    <source>
        <dbReference type="ARBA" id="ARBA00022801"/>
    </source>
</evidence>
<organism evidence="9 10">
    <name type="scientific">Echinicola pacifica</name>
    <dbReference type="NCBI Taxonomy" id="346377"/>
    <lineage>
        <taxon>Bacteria</taxon>
        <taxon>Pseudomonadati</taxon>
        <taxon>Bacteroidota</taxon>
        <taxon>Cytophagia</taxon>
        <taxon>Cytophagales</taxon>
        <taxon>Cyclobacteriaceae</taxon>
        <taxon>Echinicola</taxon>
    </lineage>
</organism>